<name>A0A9N8HVH0_9STRA</name>
<organism evidence="2 3">
    <name type="scientific">Seminavis robusta</name>
    <dbReference type="NCBI Taxonomy" id="568900"/>
    <lineage>
        <taxon>Eukaryota</taxon>
        <taxon>Sar</taxon>
        <taxon>Stramenopiles</taxon>
        <taxon>Ochrophyta</taxon>
        <taxon>Bacillariophyta</taxon>
        <taxon>Bacillariophyceae</taxon>
        <taxon>Bacillariophycidae</taxon>
        <taxon>Naviculales</taxon>
        <taxon>Naviculaceae</taxon>
        <taxon>Seminavis</taxon>
    </lineage>
</organism>
<gene>
    <name evidence="2" type="ORF">SEMRO_1984_G309360.1</name>
</gene>
<dbReference type="Proteomes" id="UP001153069">
    <property type="component" value="Unassembled WGS sequence"/>
</dbReference>
<accession>A0A9N8HVH0</accession>
<evidence type="ECO:0000313" key="3">
    <source>
        <dbReference type="Proteomes" id="UP001153069"/>
    </source>
</evidence>
<comment type="caution">
    <text evidence="2">The sequence shown here is derived from an EMBL/GenBank/DDBJ whole genome shotgun (WGS) entry which is preliminary data.</text>
</comment>
<protein>
    <submittedName>
        <fullName evidence="2">Uncharacterized protein</fullName>
    </submittedName>
</protein>
<feature type="compositionally biased region" description="Basic and acidic residues" evidence="1">
    <location>
        <begin position="120"/>
        <end position="132"/>
    </location>
</feature>
<proteinExistence type="predicted"/>
<feature type="compositionally biased region" description="Pro residues" evidence="1">
    <location>
        <begin position="137"/>
        <end position="146"/>
    </location>
</feature>
<dbReference type="EMBL" id="CAICTM010001982">
    <property type="protein sequence ID" value="CAB9527366.1"/>
    <property type="molecule type" value="Genomic_DNA"/>
</dbReference>
<feature type="region of interest" description="Disordered" evidence="1">
    <location>
        <begin position="1"/>
        <end position="40"/>
    </location>
</feature>
<evidence type="ECO:0000256" key="1">
    <source>
        <dbReference type="SAM" id="MobiDB-lite"/>
    </source>
</evidence>
<feature type="region of interest" description="Disordered" evidence="1">
    <location>
        <begin position="120"/>
        <end position="146"/>
    </location>
</feature>
<dbReference type="AlphaFoldDB" id="A0A9N8HVH0"/>
<reference evidence="2" key="1">
    <citation type="submission" date="2020-06" db="EMBL/GenBank/DDBJ databases">
        <authorList>
            <consortium name="Plant Systems Biology data submission"/>
        </authorList>
    </citation>
    <scope>NUCLEOTIDE SEQUENCE</scope>
    <source>
        <strain evidence="2">D6</strain>
    </source>
</reference>
<keyword evidence="3" id="KW-1185">Reference proteome</keyword>
<evidence type="ECO:0000313" key="2">
    <source>
        <dbReference type="EMBL" id="CAB9527366.1"/>
    </source>
</evidence>
<sequence>MLSTINEGSSILKKMSLEDGTEMGGENAHLKRTHDEAEEPSEFAGLVPFVPVNDGPSQNLQQLQEQIQQLPPEVQNHILAQPRENQIQAFYAYLNSVFDKLTPTEQEYVNSFPAERRFDAMKETVQAKERGVSDGPLPDPAPSGDY</sequence>